<dbReference type="AlphaFoldDB" id="A0A9D1NPE2"/>
<keyword evidence="2" id="KW-1003">Cell membrane</keyword>
<feature type="compositionally biased region" description="Basic and acidic residues" evidence="7">
    <location>
        <begin position="336"/>
        <end position="348"/>
    </location>
</feature>
<feature type="compositionally biased region" description="Acidic residues" evidence="7">
    <location>
        <begin position="325"/>
        <end position="335"/>
    </location>
</feature>
<feature type="compositionally biased region" description="Acidic residues" evidence="7">
    <location>
        <begin position="280"/>
        <end position="299"/>
    </location>
</feature>
<dbReference type="GO" id="GO:0042158">
    <property type="term" value="P:lipoprotein biosynthetic process"/>
    <property type="evidence" value="ECO:0007669"/>
    <property type="project" value="InterPro"/>
</dbReference>
<sequence>GLEPDRFTDTVLAGFVGAIIGARAYYVIFSLDRYLTEEGTFDLMAALRIRDGGLAIYGGVIGALLFGVLMAKIRRVRVAPLLDLAGMGFLIGQCIGRWGNFFNQEAFGSKTTLPWGMTSKTIITELLPFYGLNYTAQRATDMIAHPCFLYESLWCLVGFLALHFYKKHRKFDGELFLLYIGWYGLGRFWIEGLRTDSLYLINNDTLKLKVSQLIAGACVIFAVITLIYMYISVKKNGRSFYKDSEESIELLRIYDERLVQSKRKSGKHANDKLDEHILVSEEDSPEDSDNGDIVVPDEADSSKDEGDGTVSDGEASSSESTSESCGDDDNDGSCDEPDKTDRDENVTD</sequence>
<evidence type="ECO:0000256" key="5">
    <source>
        <dbReference type="ARBA" id="ARBA00022989"/>
    </source>
</evidence>
<evidence type="ECO:0000256" key="6">
    <source>
        <dbReference type="ARBA" id="ARBA00023136"/>
    </source>
</evidence>
<organism evidence="9 10">
    <name type="scientific">Candidatus Faeciplasma avium</name>
    <dbReference type="NCBI Taxonomy" id="2840798"/>
    <lineage>
        <taxon>Bacteria</taxon>
        <taxon>Bacillati</taxon>
        <taxon>Bacillota</taxon>
        <taxon>Clostridia</taxon>
        <taxon>Eubacteriales</taxon>
        <taxon>Oscillospiraceae</taxon>
        <taxon>Oscillospiraceae incertae sedis</taxon>
        <taxon>Candidatus Faeciplasma</taxon>
    </lineage>
</organism>
<dbReference type="PROSITE" id="PS01311">
    <property type="entry name" value="LGT"/>
    <property type="match status" value="1"/>
</dbReference>
<evidence type="ECO:0000256" key="7">
    <source>
        <dbReference type="SAM" id="MobiDB-lite"/>
    </source>
</evidence>
<dbReference type="Pfam" id="PF01790">
    <property type="entry name" value="LGT"/>
    <property type="match status" value="1"/>
</dbReference>
<evidence type="ECO:0000313" key="9">
    <source>
        <dbReference type="EMBL" id="HIV10118.1"/>
    </source>
</evidence>
<evidence type="ECO:0000256" key="4">
    <source>
        <dbReference type="ARBA" id="ARBA00022692"/>
    </source>
</evidence>
<keyword evidence="4 8" id="KW-0812">Transmembrane</keyword>
<reference evidence="9" key="1">
    <citation type="submission" date="2020-10" db="EMBL/GenBank/DDBJ databases">
        <authorList>
            <person name="Gilroy R."/>
        </authorList>
    </citation>
    <scope>NUCLEOTIDE SEQUENCE</scope>
    <source>
        <strain evidence="9">1370</strain>
    </source>
</reference>
<feature type="transmembrane region" description="Helical" evidence="8">
    <location>
        <begin position="12"/>
        <end position="31"/>
    </location>
</feature>
<evidence type="ECO:0000256" key="8">
    <source>
        <dbReference type="SAM" id="Phobius"/>
    </source>
</evidence>
<comment type="caution">
    <text evidence="9">The sequence shown here is derived from an EMBL/GenBank/DDBJ whole genome shotgun (WGS) entry which is preliminary data.</text>
</comment>
<feature type="transmembrane region" description="Helical" evidence="8">
    <location>
        <begin position="52"/>
        <end position="73"/>
    </location>
</feature>
<dbReference type="NCBIfam" id="TIGR00544">
    <property type="entry name" value="lgt"/>
    <property type="match status" value="1"/>
</dbReference>
<feature type="region of interest" description="Disordered" evidence="7">
    <location>
        <begin position="272"/>
        <end position="348"/>
    </location>
</feature>
<dbReference type="GO" id="GO:0008961">
    <property type="term" value="F:phosphatidylglycerol-prolipoprotein diacylglyceryl transferase activity"/>
    <property type="evidence" value="ECO:0007669"/>
    <property type="project" value="InterPro"/>
</dbReference>
<gene>
    <name evidence="9" type="primary">lgt</name>
    <name evidence="9" type="ORF">IAD28_00255</name>
</gene>
<dbReference type="GO" id="GO:0005886">
    <property type="term" value="C:plasma membrane"/>
    <property type="evidence" value="ECO:0007669"/>
    <property type="project" value="InterPro"/>
</dbReference>
<dbReference type="PANTHER" id="PTHR30589">
    <property type="entry name" value="PROLIPOPROTEIN DIACYLGLYCERYL TRANSFERASE"/>
    <property type="match status" value="1"/>
</dbReference>
<evidence type="ECO:0000256" key="1">
    <source>
        <dbReference type="ARBA" id="ARBA00007150"/>
    </source>
</evidence>
<feature type="transmembrane region" description="Helical" evidence="8">
    <location>
        <begin position="143"/>
        <end position="162"/>
    </location>
</feature>
<dbReference type="PANTHER" id="PTHR30589:SF0">
    <property type="entry name" value="PHOSPHATIDYLGLYCEROL--PROLIPOPROTEIN DIACYLGLYCERYL TRANSFERASE"/>
    <property type="match status" value="1"/>
</dbReference>
<dbReference type="Proteomes" id="UP000823960">
    <property type="component" value="Unassembled WGS sequence"/>
</dbReference>
<protein>
    <submittedName>
        <fullName evidence="9">Prolipoprotein diacylglyceryl transferase</fullName>
    </submittedName>
</protein>
<feature type="transmembrane region" description="Helical" evidence="8">
    <location>
        <begin position="174"/>
        <end position="190"/>
    </location>
</feature>
<feature type="compositionally biased region" description="Low complexity" evidence="7">
    <location>
        <begin position="311"/>
        <end position="324"/>
    </location>
</feature>
<reference evidence="9" key="2">
    <citation type="journal article" date="2021" name="PeerJ">
        <title>Extensive microbial diversity within the chicken gut microbiome revealed by metagenomics and culture.</title>
        <authorList>
            <person name="Gilroy R."/>
            <person name="Ravi A."/>
            <person name="Getino M."/>
            <person name="Pursley I."/>
            <person name="Horton D.L."/>
            <person name="Alikhan N.F."/>
            <person name="Baker D."/>
            <person name="Gharbi K."/>
            <person name="Hall N."/>
            <person name="Watson M."/>
            <person name="Adriaenssens E.M."/>
            <person name="Foster-Nyarko E."/>
            <person name="Jarju S."/>
            <person name="Secka A."/>
            <person name="Antonio M."/>
            <person name="Oren A."/>
            <person name="Chaudhuri R.R."/>
            <person name="La Ragione R."/>
            <person name="Hildebrand F."/>
            <person name="Pallen M.J."/>
        </authorList>
    </citation>
    <scope>NUCLEOTIDE SEQUENCE</scope>
    <source>
        <strain evidence="9">1370</strain>
    </source>
</reference>
<comment type="similarity">
    <text evidence="1">Belongs to the Lgt family.</text>
</comment>
<feature type="transmembrane region" description="Helical" evidence="8">
    <location>
        <begin position="210"/>
        <end position="231"/>
    </location>
</feature>
<name>A0A9D1NPE2_9FIRM</name>
<dbReference type="EMBL" id="DVOL01000004">
    <property type="protein sequence ID" value="HIV10118.1"/>
    <property type="molecule type" value="Genomic_DNA"/>
</dbReference>
<evidence type="ECO:0000313" key="10">
    <source>
        <dbReference type="Proteomes" id="UP000823960"/>
    </source>
</evidence>
<feature type="non-terminal residue" evidence="9">
    <location>
        <position position="1"/>
    </location>
</feature>
<keyword evidence="6 8" id="KW-0472">Membrane</keyword>
<keyword evidence="3 9" id="KW-0808">Transferase</keyword>
<dbReference type="InterPro" id="IPR001640">
    <property type="entry name" value="Lgt"/>
</dbReference>
<proteinExistence type="inferred from homology"/>
<accession>A0A9D1NPE2</accession>
<evidence type="ECO:0000256" key="3">
    <source>
        <dbReference type="ARBA" id="ARBA00022679"/>
    </source>
</evidence>
<evidence type="ECO:0000256" key="2">
    <source>
        <dbReference type="ARBA" id="ARBA00022475"/>
    </source>
</evidence>
<keyword evidence="5 8" id="KW-1133">Transmembrane helix</keyword>